<protein>
    <submittedName>
        <fullName evidence="1">(rape) hypothetical protein</fullName>
    </submittedName>
</protein>
<dbReference type="Proteomes" id="UP001295469">
    <property type="component" value="Chromosome C09"/>
</dbReference>
<organism evidence="1">
    <name type="scientific">Brassica napus</name>
    <name type="common">Rape</name>
    <dbReference type="NCBI Taxonomy" id="3708"/>
    <lineage>
        <taxon>Eukaryota</taxon>
        <taxon>Viridiplantae</taxon>
        <taxon>Streptophyta</taxon>
        <taxon>Embryophyta</taxon>
        <taxon>Tracheophyta</taxon>
        <taxon>Spermatophyta</taxon>
        <taxon>Magnoliopsida</taxon>
        <taxon>eudicotyledons</taxon>
        <taxon>Gunneridae</taxon>
        <taxon>Pentapetalae</taxon>
        <taxon>rosids</taxon>
        <taxon>malvids</taxon>
        <taxon>Brassicales</taxon>
        <taxon>Brassicaceae</taxon>
        <taxon>Brassiceae</taxon>
        <taxon>Brassica</taxon>
    </lineage>
</organism>
<dbReference type="EMBL" id="HG994373">
    <property type="protein sequence ID" value="CAF1791839.1"/>
    <property type="molecule type" value="Genomic_DNA"/>
</dbReference>
<dbReference type="AlphaFoldDB" id="A0A816JL09"/>
<gene>
    <name evidence="1" type="ORF">DARMORV10_C09P73030.1</name>
</gene>
<sequence length="134" mass="15333">MGFEDHEAVLSGLCSGSGFMGFDLGFGSGPVYPIDVMSHDDVNGYSVPVMVKDDDISKMHHEFERTKQMPKMNPQDIFELRKRVEAFDLQYEMHASSYQRDCLRNWMLDSASGYFYNQTNGLHYEVLDSITVTQ</sequence>
<proteinExistence type="predicted"/>
<reference evidence="1" key="1">
    <citation type="submission" date="2021-01" db="EMBL/GenBank/DDBJ databases">
        <authorList>
            <consortium name="Genoscope - CEA"/>
            <person name="William W."/>
        </authorList>
    </citation>
    <scope>NUCLEOTIDE SEQUENCE</scope>
</reference>
<evidence type="ECO:0000313" key="1">
    <source>
        <dbReference type="EMBL" id="CAF1791839.1"/>
    </source>
</evidence>
<name>A0A816JL09_BRANA</name>
<accession>A0A816JL09</accession>